<keyword evidence="4" id="KW-1185">Reference proteome</keyword>
<evidence type="ECO:0000313" key="4">
    <source>
        <dbReference type="Proteomes" id="UP000769528"/>
    </source>
</evidence>
<dbReference type="AlphaFoldDB" id="A0A9P8PG69"/>
<reference evidence="3" key="1">
    <citation type="journal article" date="2021" name="Open Biol.">
        <title>Shared evolutionary footprints suggest mitochondrial oxidative damage underlies multiple complex I losses in fungi.</title>
        <authorList>
            <person name="Schikora-Tamarit M.A."/>
            <person name="Marcet-Houben M."/>
            <person name="Nosek J."/>
            <person name="Gabaldon T."/>
        </authorList>
    </citation>
    <scope>NUCLEOTIDE SEQUENCE</scope>
    <source>
        <strain evidence="3">CBS6341</strain>
    </source>
</reference>
<keyword evidence="2" id="KW-0812">Transmembrane</keyword>
<dbReference type="InterPro" id="IPR051490">
    <property type="entry name" value="THEM6_lcsJ_thioesterase"/>
</dbReference>
<dbReference type="InterPro" id="IPR029069">
    <property type="entry name" value="HotDog_dom_sf"/>
</dbReference>
<dbReference type="PANTHER" id="PTHR12475:SF4">
    <property type="entry name" value="PROTEIN THEM6"/>
    <property type="match status" value="1"/>
</dbReference>
<feature type="transmembrane region" description="Helical" evidence="2">
    <location>
        <begin position="6"/>
        <end position="28"/>
    </location>
</feature>
<accession>A0A9P8PG69</accession>
<dbReference type="Pfam" id="PF13279">
    <property type="entry name" value="4HBT_2"/>
    <property type="match status" value="1"/>
</dbReference>
<keyword evidence="2" id="KW-1133">Transmembrane helix</keyword>
<dbReference type="CDD" id="cd00586">
    <property type="entry name" value="4HBT"/>
    <property type="match status" value="1"/>
</dbReference>
<protein>
    <recommendedName>
        <fullName evidence="5">Thioesterase domain-containing protein</fullName>
    </recommendedName>
</protein>
<evidence type="ECO:0000256" key="1">
    <source>
        <dbReference type="ARBA" id="ARBA00038476"/>
    </source>
</evidence>
<reference evidence="3" key="2">
    <citation type="submission" date="2021-01" db="EMBL/GenBank/DDBJ databases">
        <authorList>
            <person name="Schikora-Tamarit M.A."/>
        </authorList>
    </citation>
    <scope>NUCLEOTIDE SEQUENCE</scope>
    <source>
        <strain evidence="3">CBS6341</strain>
    </source>
</reference>
<proteinExistence type="inferred from homology"/>
<comment type="caution">
    <text evidence="3">The sequence shown here is derived from an EMBL/GenBank/DDBJ whole genome shotgun (WGS) entry which is preliminary data.</text>
</comment>
<sequence length="217" mass="26074">MSFSNTIKYLFFVFAISTYKSLPGAYYFRIYWVFLKNLYLYRLFPQFKYNVNNVFQTQELHSYNSPLECDFYLHKSNSCYVEELDIARSELMTSNLQRFFTEYETKSGQFPFVPVASIWTSFKKEIKPFERYSIKSKIAAWDEKWIFILSKFVKNNDQVASVTITKYVLKDGRKTIRPFDAFKFQGIWTEDAEKTNQKNLKKVEFFIDNHEIEELDI</sequence>
<dbReference type="OrthoDB" id="265761at2759"/>
<dbReference type="Gene3D" id="3.10.129.10">
    <property type="entry name" value="Hotdog Thioesterase"/>
    <property type="match status" value="1"/>
</dbReference>
<dbReference type="Proteomes" id="UP000769528">
    <property type="component" value="Unassembled WGS sequence"/>
</dbReference>
<comment type="similarity">
    <text evidence="1">Belongs to the lcsJ thioesterase family.</text>
</comment>
<keyword evidence="2" id="KW-0472">Membrane</keyword>
<dbReference type="EMBL" id="JAEUBF010001298">
    <property type="protein sequence ID" value="KAH3670854.1"/>
    <property type="molecule type" value="Genomic_DNA"/>
</dbReference>
<dbReference type="PANTHER" id="PTHR12475">
    <property type="match status" value="1"/>
</dbReference>
<evidence type="ECO:0000313" key="3">
    <source>
        <dbReference type="EMBL" id="KAH3670854.1"/>
    </source>
</evidence>
<evidence type="ECO:0008006" key="5">
    <source>
        <dbReference type="Google" id="ProtNLM"/>
    </source>
</evidence>
<name>A0A9P8PG69_9ASCO</name>
<gene>
    <name evidence="3" type="ORF">WICMUC_004823</name>
</gene>
<evidence type="ECO:0000256" key="2">
    <source>
        <dbReference type="SAM" id="Phobius"/>
    </source>
</evidence>
<organism evidence="3 4">
    <name type="scientific">Wickerhamomyces mucosus</name>
    <dbReference type="NCBI Taxonomy" id="1378264"/>
    <lineage>
        <taxon>Eukaryota</taxon>
        <taxon>Fungi</taxon>
        <taxon>Dikarya</taxon>
        <taxon>Ascomycota</taxon>
        <taxon>Saccharomycotina</taxon>
        <taxon>Saccharomycetes</taxon>
        <taxon>Phaffomycetales</taxon>
        <taxon>Wickerhamomycetaceae</taxon>
        <taxon>Wickerhamomyces</taxon>
    </lineage>
</organism>
<dbReference type="SUPFAM" id="SSF54637">
    <property type="entry name" value="Thioesterase/thiol ester dehydrase-isomerase"/>
    <property type="match status" value="1"/>
</dbReference>